<dbReference type="Gene3D" id="3.90.640.10">
    <property type="entry name" value="Actin, Chain A, domain 4"/>
    <property type="match status" value="1"/>
</dbReference>
<dbReference type="InterPro" id="IPR011990">
    <property type="entry name" value="TPR-like_helical_dom_sf"/>
</dbReference>
<dbReference type="Gene3D" id="3.30.420.40">
    <property type="match status" value="2"/>
</dbReference>
<reference evidence="14" key="1">
    <citation type="journal article" date="2019" name="Int. J. Syst. Evol. Microbiol.">
        <title>The Global Catalogue of Microorganisms (GCM) 10K type strain sequencing project: providing services to taxonomists for standard genome sequencing and annotation.</title>
        <authorList>
            <consortium name="The Broad Institute Genomics Platform"/>
            <consortium name="The Broad Institute Genome Sequencing Center for Infectious Disease"/>
            <person name="Wu L."/>
            <person name="Ma J."/>
        </authorList>
    </citation>
    <scope>NUCLEOTIDE SEQUENCE [LARGE SCALE GENOMIC DNA]</scope>
    <source>
        <strain evidence="14">JCM 3272</strain>
    </source>
</reference>
<evidence type="ECO:0000256" key="5">
    <source>
        <dbReference type="ARBA" id="ARBA00022737"/>
    </source>
</evidence>
<dbReference type="Pfam" id="PF00012">
    <property type="entry name" value="HSP70"/>
    <property type="match status" value="1"/>
</dbReference>
<evidence type="ECO:0008006" key="15">
    <source>
        <dbReference type="Google" id="ProtNLM"/>
    </source>
</evidence>
<keyword evidence="7" id="KW-0802">TPR repeat</keyword>
<dbReference type="PANTHER" id="PTHR45783:SF3">
    <property type="entry name" value="KINESIN LIGHT CHAIN"/>
    <property type="match status" value="1"/>
</dbReference>
<organism evidence="13 14">
    <name type="scientific">Dactylosporangium salmoneum</name>
    <dbReference type="NCBI Taxonomy" id="53361"/>
    <lineage>
        <taxon>Bacteria</taxon>
        <taxon>Bacillati</taxon>
        <taxon>Actinomycetota</taxon>
        <taxon>Actinomycetes</taxon>
        <taxon>Micromonosporales</taxon>
        <taxon>Micromonosporaceae</taxon>
        <taxon>Dactylosporangium</taxon>
    </lineage>
</organism>
<comment type="similarity">
    <text evidence="2">Belongs to the kinesin light chain family.</text>
</comment>
<evidence type="ECO:0000313" key="14">
    <source>
        <dbReference type="Proteomes" id="UP001501444"/>
    </source>
</evidence>
<dbReference type="Pfam" id="PF13374">
    <property type="entry name" value="TPR_10"/>
    <property type="match status" value="4"/>
</dbReference>
<evidence type="ECO:0000256" key="1">
    <source>
        <dbReference type="ARBA" id="ARBA00004245"/>
    </source>
</evidence>
<evidence type="ECO:0000256" key="3">
    <source>
        <dbReference type="ARBA" id="ARBA00022490"/>
    </source>
</evidence>
<name>A0ABP5TYF7_9ACTN</name>
<dbReference type="PRINTS" id="PR00301">
    <property type="entry name" value="HEATSHOCK70"/>
</dbReference>
<keyword evidence="9" id="KW-0175">Coiled coil</keyword>
<keyword evidence="10" id="KW-0505">Motor protein</keyword>
<evidence type="ECO:0000256" key="12">
    <source>
        <dbReference type="ARBA" id="ARBA00023212"/>
    </source>
</evidence>
<dbReference type="Gene3D" id="1.25.40.10">
    <property type="entry name" value="Tetratricopeptide repeat domain"/>
    <property type="match status" value="4"/>
</dbReference>
<evidence type="ECO:0000256" key="11">
    <source>
        <dbReference type="ARBA" id="ARBA00023186"/>
    </source>
</evidence>
<dbReference type="Pfam" id="PF13424">
    <property type="entry name" value="TPR_12"/>
    <property type="match status" value="3"/>
</dbReference>
<evidence type="ECO:0000256" key="2">
    <source>
        <dbReference type="ARBA" id="ARBA00009622"/>
    </source>
</evidence>
<dbReference type="InterPro" id="IPR043129">
    <property type="entry name" value="ATPase_NBD"/>
</dbReference>
<proteinExistence type="inferred from homology"/>
<dbReference type="InterPro" id="IPR002151">
    <property type="entry name" value="Kinesin_light"/>
</dbReference>
<keyword evidence="14" id="KW-1185">Reference proteome</keyword>
<gene>
    <name evidence="13" type="ORF">GCM10010170_057600</name>
</gene>
<comment type="subcellular location">
    <subcellularLocation>
        <location evidence="1">Cytoplasm</location>
        <location evidence="1">Cytoskeleton</location>
    </subcellularLocation>
</comment>
<evidence type="ECO:0000256" key="7">
    <source>
        <dbReference type="ARBA" id="ARBA00022803"/>
    </source>
</evidence>
<dbReference type="InterPro" id="IPR019734">
    <property type="entry name" value="TPR_rpt"/>
</dbReference>
<keyword evidence="11" id="KW-0143">Chaperone</keyword>
<accession>A0ABP5TYF7</accession>
<keyword evidence="5" id="KW-0677">Repeat</keyword>
<dbReference type="EMBL" id="BAAARV010000053">
    <property type="protein sequence ID" value="GAA2361863.1"/>
    <property type="molecule type" value="Genomic_DNA"/>
</dbReference>
<evidence type="ECO:0000256" key="6">
    <source>
        <dbReference type="ARBA" id="ARBA00022741"/>
    </source>
</evidence>
<protein>
    <recommendedName>
        <fullName evidence="15">Tetratricopeptide repeat protein</fullName>
    </recommendedName>
</protein>
<keyword evidence="3" id="KW-0963">Cytoplasm</keyword>
<dbReference type="SUPFAM" id="SSF48452">
    <property type="entry name" value="TPR-like"/>
    <property type="match status" value="4"/>
</dbReference>
<keyword evidence="12" id="KW-0206">Cytoskeleton</keyword>
<evidence type="ECO:0000256" key="8">
    <source>
        <dbReference type="ARBA" id="ARBA00022840"/>
    </source>
</evidence>
<keyword evidence="8" id="KW-0067">ATP-binding</keyword>
<dbReference type="InterPro" id="IPR013126">
    <property type="entry name" value="Hsp_70_fam"/>
</dbReference>
<keyword evidence="4" id="KW-0493">Microtubule</keyword>
<evidence type="ECO:0000256" key="10">
    <source>
        <dbReference type="ARBA" id="ARBA00023175"/>
    </source>
</evidence>
<dbReference type="PANTHER" id="PTHR45783">
    <property type="entry name" value="KINESIN LIGHT CHAIN"/>
    <property type="match status" value="1"/>
</dbReference>
<dbReference type="SUPFAM" id="SSF53067">
    <property type="entry name" value="Actin-like ATPase domain"/>
    <property type="match status" value="2"/>
</dbReference>
<evidence type="ECO:0000313" key="13">
    <source>
        <dbReference type="EMBL" id="GAA2361863.1"/>
    </source>
</evidence>
<evidence type="ECO:0000256" key="9">
    <source>
        <dbReference type="ARBA" id="ARBA00023054"/>
    </source>
</evidence>
<dbReference type="Proteomes" id="UP001501444">
    <property type="component" value="Unassembled WGS sequence"/>
</dbReference>
<evidence type="ECO:0000256" key="4">
    <source>
        <dbReference type="ARBA" id="ARBA00022701"/>
    </source>
</evidence>
<comment type="caution">
    <text evidence="13">The sequence shown here is derived from an EMBL/GenBank/DDBJ whole genome shotgun (WGS) entry which is preliminary data.</text>
</comment>
<dbReference type="SMART" id="SM00028">
    <property type="entry name" value="TPR"/>
    <property type="match status" value="6"/>
</dbReference>
<sequence length="1046" mass="111110">MAGEITYCANMPPDRLRLGVDFGTSTTVAMLQRANGSVTPLLFDASPLLSSGVYAGPDAQLLTGADADRAAVAHPARYEPNPKRRIDDGTTWLDDRELPVVELVAAVLARVIEEARRVAGRVPESLVLTHPATWSRVRLAILADAARQAGFAEPLFVAEPIAAAAYFASVLGRDVPAGRCLVVYDLGAGTFDVTVVRRAGEGFEVVAADGLSDVGGLDLDAAVVEHARGHTAGAAGEWGRLDWPESRADQRARRTLWQGARAAKEQLSRHVAADLHVPLADADLHVTRDEFDKAARPHLERTVALTVATLRAAGVPGERIAGVFLVGGSSRVPLAATLLHRTLRIAPTTIDQPELVVAMGSLHTLGLAAAAPLVPRQPVVEPQPAPAAPVPQPAGFPLPPAPVAAAPAVPAPRVVARAAVPAGSERVMVAGVALADPVAVRVLRVLASYAVAPLPRDVLAPLAAPAALDAALRLLAARRLVKVGADAVTIRRQARDAVVEELSWPAVASLFAETMRTATGLLRRAVPQGEPRRESAGWPRWAVLRPHLSALSARCPDALGGPDLAWLMCGAGQYEHVQGRYAQSLVDHQRAVDITEATQGPDHADLAPRLELLATARRIRGRLDGMLELHQRALAISEATLGPEHPETARRLGALAAAKRVLGAAAESEPLHRRAIAITEAALGPDHPDLGDRLLGLAYTLSALGRPAEAEPLCRRSLAIAEAAFGPAHHEVAYVLAELADELRDLGRTFGAEPLERRSLAIIEAAFGPDHPDIAFRWSGLALTLRHRGRLEEAEPLYRRALAIAEASAGRDSAGVAALLSGLAGLLNDLGRPADAEPPARRALQIEEGIYGPDHPDVADYLATLADALHRLDRSREALPLYQRAMALTEKAYGEDHPRMAYRLAGLAAAVLAADLPEVANTLYARAVAVSDRVNGPDHADAGVWLERQVECLRGLRRTEEAEPLARRCLAIGEAVYGPNHEFLAGRLVNLAAVLRDLGRDEEGAALQRRAYAIAMVALGEDHPTTVNIRGHLPQSIDIRDYLDGG</sequence>
<keyword evidence="6" id="KW-0547">Nucleotide-binding</keyword>